<keyword evidence="1" id="KW-0175">Coiled coil</keyword>
<dbReference type="Proteomes" id="UP000032483">
    <property type="component" value="Unassembled WGS sequence"/>
</dbReference>
<feature type="domain" description="RNA polymerase sigma factor 70 region 4 type 2" evidence="2">
    <location>
        <begin position="35"/>
        <end position="86"/>
    </location>
</feature>
<dbReference type="AlphaFoldDB" id="A0A0D8J1I2"/>
<gene>
    <name evidence="4" type="ORF">ASJ35_05815</name>
    <name evidence="3" type="ORF">TQ39_11420</name>
</gene>
<reference evidence="4 6" key="2">
    <citation type="submission" date="2015-10" db="EMBL/GenBank/DDBJ databases">
        <title>A novel member of the family Ruminococcaceae isolated from human faeces.</title>
        <authorList>
            <person name="Shkoporov A.N."/>
            <person name="Chaplin A.V."/>
            <person name="Motuzova O.V."/>
            <person name="Kafarskaia L.I."/>
            <person name="Efimov B.A."/>
        </authorList>
    </citation>
    <scope>NUCLEOTIDE SEQUENCE [LARGE SCALE GENOMIC DNA]</scope>
    <source>
        <strain evidence="4 6">668</strain>
    </source>
</reference>
<accession>A0A0D8J1I2</accession>
<evidence type="ECO:0000313" key="4">
    <source>
        <dbReference type="EMBL" id="KUE77079.1"/>
    </source>
</evidence>
<evidence type="ECO:0000313" key="5">
    <source>
        <dbReference type="Proteomes" id="UP000032483"/>
    </source>
</evidence>
<dbReference type="EMBL" id="JXXK01000015">
    <property type="protein sequence ID" value="KJF39643.1"/>
    <property type="molecule type" value="Genomic_DNA"/>
</dbReference>
<evidence type="ECO:0000313" key="3">
    <source>
        <dbReference type="EMBL" id="KJF39643.1"/>
    </source>
</evidence>
<dbReference type="EMBL" id="LMUA01000005">
    <property type="protein sequence ID" value="KUE77079.1"/>
    <property type="molecule type" value="Genomic_DNA"/>
</dbReference>
<dbReference type="InterPro" id="IPR036388">
    <property type="entry name" value="WH-like_DNA-bd_sf"/>
</dbReference>
<evidence type="ECO:0000256" key="1">
    <source>
        <dbReference type="SAM" id="Coils"/>
    </source>
</evidence>
<sequence>MKREVPADVPTELENFDDLHETPVVAVERRDAQTALLMEIRRLGAEDQDILMLKYDNKFTVVQIAQALNMDAQVVKKRLQRIRARLKSALEEKGYDTI</sequence>
<evidence type="ECO:0000259" key="2">
    <source>
        <dbReference type="Pfam" id="PF08281"/>
    </source>
</evidence>
<dbReference type="Proteomes" id="UP000053433">
    <property type="component" value="Unassembled WGS sequence"/>
</dbReference>
<organism evidence="3 5">
    <name type="scientific">Ruthenibacterium lactatiformans</name>
    <dbReference type="NCBI Taxonomy" id="1550024"/>
    <lineage>
        <taxon>Bacteria</taxon>
        <taxon>Bacillati</taxon>
        <taxon>Bacillota</taxon>
        <taxon>Clostridia</taxon>
        <taxon>Eubacteriales</taxon>
        <taxon>Oscillospiraceae</taxon>
        <taxon>Ruthenibacterium</taxon>
    </lineage>
</organism>
<keyword evidence="5" id="KW-1185">Reference proteome</keyword>
<dbReference type="GO" id="GO:0006352">
    <property type="term" value="P:DNA-templated transcription initiation"/>
    <property type="evidence" value="ECO:0007669"/>
    <property type="project" value="InterPro"/>
</dbReference>
<dbReference type="Gene3D" id="1.10.10.10">
    <property type="entry name" value="Winged helix-like DNA-binding domain superfamily/Winged helix DNA-binding domain"/>
    <property type="match status" value="1"/>
</dbReference>
<proteinExistence type="predicted"/>
<dbReference type="SUPFAM" id="SSF88659">
    <property type="entry name" value="Sigma3 and sigma4 domains of RNA polymerase sigma factors"/>
    <property type="match status" value="1"/>
</dbReference>
<comment type="caution">
    <text evidence="3">The sequence shown here is derived from an EMBL/GenBank/DDBJ whole genome shotgun (WGS) entry which is preliminary data.</text>
</comment>
<dbReference type="InterPro" id="IPR013324">
    <property type="entry name" value="RNA_pol_sigma_r3/r4-like"/>
</dbReference>
<name>A0A0D8J1I2_9FIRM</name>
<feature type="coiled-coil region" evidence="1">
    <location>
        <begin position="65"/>
        <end position="92"/>
    </location>
</feature>
<protein>
    <recommendedName>
        <fullName evidence="2">RNA polymerase sigma factor 70 region 4 type 2 domain-containing protein</fullName>
    </recommendedName>
</protein>
<dbReference type="GO" id="GO:0016987">
    <property type="term" value="F:sigma factor activity"/>
    <property type="evidence" value="ECO:0007669"/>
    <property type="project" value="InterPro"/>
</dbReference>
<reference evidence="3" key="1">
    <citation type="submission" date="2015-02" db="EMBL/GenBank/DDBJ databases">
        <title>A novel member of the family Ruminococcaceae isolated from human feces.</title>
        <authorList>
            <person name="Shkoporov A.N."/>
            <person name="Chaplin A.V."/>
            <person name="Motuzova O.V."/>
            <person name="Kafarskaia L.I."/>
            <person name="Khokhlova E.V."/>
            <person name="Efimov B.A."/>
        </authorList>
    </citation>
    <scope>NUCLEOTIDE SEQUENCE [LARGE SCALE GENOMIC DNA]</scope>
    <source>
        <strain evidence="3">585-1</strain>
    </source>
</reference>
<dbReference type="GO" id="GO:0003677">
    <property type="term" value="F:DNA binding"/>
    <property type="evidence" value="ECO:0007669"/>
    <property type="project" value="InterPro"/>
</dbReference>
<accession>A0A0W7TTF1</accession>
<evidence type="ECO:0000313" key="6">
    <source>
        <dbReference type="Proteomes" id="UP000053433"/>
    </source>
</evidence>
<dbReference type="InterPro" id="IPR013249">
    <property type="entry name" value="RNA_pol_sigma70_r4_t2"/>
</dbReference>
<dbReference type="Pfam" id="PF08281">
    <property type="entry name" value="Sigma70_r4_2"/>
    <property type="match status" value="1"/>
</dbReference>